<comment type="caution">
    <text evidence="4">The sequence shown here is derived from an EMBL/GenBank/DDBJ whole genome shotgun (WGS) entry which is preliminary data.</text>
</comment>
<evidence type="ECO:0000313" key="4">
    <source>
        <dbReference type="EMBL" id="NMW32726.1"/>
    </source>
</evidence>
<keyword evidence="5" id="KW-1185">Reference proteome</keyword>
<dbReference type="AlphaFoldDB" id="A0A848QTE2"/>
<reference evidence="4 5" key="1">
    <citation type="submission" date="2020-04" db="EMBL/GenBank/DDBJ databases">
        <authorList>
            <person name="Liu A."/>
        </authorList>
    </citation>
    <scope>NUCLEOTIDE SEQUENCE [LARGE SCALE GENOMIC DNA]</scope>
    <source>
        <strain evidence="4 5">RZ02</strain>
    </source>
</reference>
<accession>A0A848QTE2</accession>
<keyword evidence="2" id="KW-0472">Membrane</keyword>
<evidence type="ECO:0000259" key="3">
    <source>
        <dbReference type="Pfam" id="PF20434"/>
    </source>
</evidence>
<feature type="transmembrane region" description="Helical" evidence="2">
    <location>
        <begin position="12"/>
        <end position="31"/>
    </location>
</feature>
<dbReference type="Gene3D" id="3.40.50.1820">
    <property type="entry name" value="alpha/beta hydrolase"/>
    <property type="match status" value="1"/>
</dbReference>
<evidence type="ECO:0000256" key="1">
    <source>
        <dbReference type="ARBA" id="ARBA00022801"/>
    </source>
</evidence>
<evidence type="ECO:0000256" key="2">
    <source>
        <dbReference type="SAM" id="Phobius"/>
    </source>
</evidence>
<dbReference type="PANTHER" id="PTHR48081">
    <property type="entry name" value="AB HYDROLASE SUPERFAMILY PROTEIN C4A8.06C"/>
    <property type="match status" value="1"/>
</dbReference>
<proteinExistence type="predicted"/>
<dbReference type="GO" id="GO:0016787">
    <property type="term" value="F:hydrolase activity"/>
    <property type="evidence" value="ECO:0007669"/>
    <property type="project" value="UniProtKB-KW"/>
</dbReference>
<evidence type="ECO:0000313" key="5">
    <source>
        <dbReference type="Proteomes" id="UP000561181"/>
    </source>
</evidence>
<dbReference type="SUPFAM" id="SSF53474">
    <property type="entry name" value="alpha/beta-Hydrolases"/>
    <property type="match status" value="1"/>
</dbReference>
<dbReference type="Pfam" id="PF20434">
    <property type="entry name" value="BD-FAE"/>
    <property type="match status" value="1"/>
</dbReference>
<dbReference type="InterPro" id="IPR050300">
    <property type="entry name" value="GDXG_lipolytic_enzyme"/>
</dbReference>
<dbReference type="InterPro" id="IPR049492">
    <property type="entry name" value="BD-FAE-like_dom"/>
</dbReference>
<sequence length="323" mass="34537">MATKGRKLMAWTIGTIVVLAIAAFIALQFAINRNGPAVLNAVDRLTGGDRGTQLVMTHTYGDSAFQKLAVYAADGAADGDDTGPKPVLVFAHGGSWRSGDPDDYGFIGRAIAPEGFVVVLAGYRLGDESIFPAILEDTASVIAWTKHNIARYGGDPDAIYISGHSAGAYNVVMTALDRQWLGRAGLDDDAIKGVIGLSGPYDFFPFDSDSTKFTFGSTPNAEQVTQPIAFARGDAPPMLLMSGEKDTVVRPRNTRVLAAKISEMGGTAQTRFFPEMDHIAILTAIASPWRRDPAVLEAITDFVKETEQARQTQISVPVQAESP</sequence>
<organism evidence="4 5">
    <name type="scientific">Pontixanthobacter rizhaonensis</name>
    <dbReference type="NCBI Taxonomy" id="2730337"/>
    <lineage>
        <taxon>Bacteria</taxon>
        <taxon>Pseudomonadati</taxon>
        <taxon>Pseudomonadota</taxon>
        <taxon>Alphaproteobacteria</taxon>
        <taxon>Sphingomonadales</taxon>
        <taxon>Erythrobacteraceae</taxon>
        <taxon>Pontixanthobacter</taxon>
    </lineage>
</organism>
<dbReference type="InterPro" id="IPR029058">
    <property type="entry name" value="AB_hydrolase_fold"/>
</dbReference>
<dbReference type="PANTHER" id="PTHR48081:SF9">
    <property type="entry name" value="CARBOXYLESTERASE"/>
    <property type="match status" value="1"/>
</dbReference>
<protein>
    <submittedName>
        <fullName evidence="4">Alpha/beta hydrolase</fullName>
    </submittedName>
</protein>
<keyword evidence="2" id="KW-0812">Transmembrane</keyword>
<feature type="domain" description="BD-FAE-like" evidence="3">
    <location>
        <begin position="82"/>
        <end position="260"/>
    </location>
</feature>
<dbReference type="EMBL" id="JABCRE010000003">
    <property type="protein sequence ID" value="NMW32726.1"/>
    <property type="molecule type" value="Genomic_DNA"/>
</dbReference>
<dbReference type="Proteomes" id="UP000561181">
    <property type="component" value="Unassembled WGS sequence"/>
</dbReference>
<keyword evidence="1 4" id="KW-0378">Hydrolase</keyword>
<keyword evidence="2" id="KW-1133">Transmembrane helix</keyword>
<name>A0A848QTE2_9SPHN</name>
<gene>
    <name evidence="4" type="ORF">HKD42_11685</name>
</gene>